<keyword evidence="3" id="KW-1185">Reference proteome</keyword>
<name>A0A9Q1QUE6_9SOLA</name>
<organism evidence="2 3">
    <name type="scientific">Anisodus acutangulus</name>
    <dbReference type="NCBI Taxonomy" id="402998"/>
    <lineage>
        <taxon>Eukaryota</taxon>
        <taxon>Viridiplantae</taxon>
        <taxon>Streptophyta</taxon>
        <taxon>Embryophyta</taxon>
        <taxon>Tracheophyta</taxon>
        <taxon>Spermatophyta</taxon>
        <taxon>Magnoliopsida</taxon>
        <taxon>eudicotyledons</taxon>
        <taxon>Gunneridae</taxon>
        <taxon>Pentapetalae</taxon>
        <taxon>asterids</taxon>
        <taxon>lamiids</taxon>
        <taxon>Solanales</taxon>
        <taxon>Solanaceae</taxon>
        <taxon>Solanoideae</taxon>
        <taxon>Hyoscyameae</taxon>
        <taxon>Anisodus</taxon>
    </lineage>
</organism>
<comment type="caution">
    <text evidence="2">The sequence shown here is derived from an EMBL/GenBank/DDBJ whole genome shotgun (WGS) entry which is preliminary data.</text>
</comment>
<dbReference type="OrthoDB" id="47802at2759"/>
<dbReference type="GO" id="GO:0003714">
    <property type="term" value="F:transcription corepressor activity"/>
    <property type="evidence" value="ECO:0007669"/>
    <property type="project" value="InterPro"/>
</dbReference>
<dbReference type="InterPro" id="IPR015943">
    <property type="entry name" value="WD40/YVTN_repeat-like_dom_sf"/>
</dbReference>
<feature type="repeat" description="WD" evidence="1">
    <location>
        <begin position="34"/>
        <end position="66"/>
    </location>
</feature>
<evidence type="ECO:0000313" key="3">
    <source>
        <dbReference type="Proteomes" id="UP001152561"/>
    </source>
</evidence>
<dbReference type="EMBL" id="JAJAGQ010000022">
    <property type="protein sequence ID" value="KAJ8529090.1"/>
    <property type="molecule type" value="Genomic_DNA"/>
</dbReference>
<evidence type="ECO:0000313" key="2">
    <source>
        <dbReference type="EMBL" id="KAJ8529090.1"/>
    </source>
</evidence>
<dbReference type="SUPFAM" id="SSF50978">
    <property type="entry name" value="WD40 repeat-like"/>
    <property type="match status" value="1"/>
</dbReference>
<dbReference type="InterPro" id="IPR036322">
    <property type="entry name" value="WD40_repeat_dom_sf"/>
</dbReference>
<accession>A0A9Q1QUE6</accession>
<dbReference type="PANTHER" id="PTHR44376">
    <property type="entry name" value="TRANSCRIPTIONAL REGULATOR OF FILAMENTOUS GROWTH FLO8"/>
    <property type="match status" value="1"/>
</dbReference>
<sequence>MHVPPRQVQILVIGSYEILELWNPFSQSNRTWPHRAHNDIISSLADSPQRETIASVSHDQLIKIWE</sequence>
<protein>
    <submittedName>
        <fullName evidence="2">Uncharacterized protein</fullName>
    </submittedName>
</protein>
<dbReference type="InterPro" id="IPR001680">
    <property type="entry name" value="WD40_rpt"/>
</dbReference>
<dbReference type="PROSITE" id="PS50294">
    <property type="entry name" value="WD_REPEATS_REGION"/>
    <property type="match status" value="1"/>
</dbReference>
<dbReference type="AlphaFoldDB" id="A0A9Q1QUE6"/>
<keyword evidence="1" id="KW-0853">WD repeat</keyword>
<proteinExistence type="predicted"/>
<dbReference type="Proteomes" id="UP001152561">
    <property type="component" value="Unassembled WGS sequence"/>
</dbReference>
<dbReference type="Gene3D" id="2.130.10.10">
    <property type="entry name" value="YVTN repeat-like/Quinoprotein amine dehydrogenase"/>
    <property type="match status" value="1"/>
</dbReference>
<evidence type="ECO:0000256" key="1">
    <source>
        <dbReference type="PROSITE-ProRule" id="PRU00221"/>
    </source>
</evidence>
<dbReference type="PROSITE" id="PS50082">
    <property type="entry name" value="WD_REPEATS_2"/>
    <property type="match status" value="1"/>
</dbReference>
<dbReference type="InterPro" id="IPR044716">
    <property type="entry name" value="LEUNIG-like"/>
</dbReference>
<gene>
    <name evidence="2" type="ORF">K7X08_035925</name>
</gene>
<dbReference type="PANTHER" id="PTHR44376:SF8">
    <property type="entry name" value="TRANSCRIPTIONAL COREPRESSOR LEUNIG-LIKE"/>
    <property type="match status" value="1"/>
</dbReference>
<reference evidence="3" key="1">
    <citation type="journal article" date="2023" name="Proc. Natl. Acad. Sci. U.S.A.">
        <title>Genomic and structural basis for evolution of tropane alkaloid biosynthesis.</title>
        <authorList>
            <person name="Wanga Y.-J."/>
            <person name="Taina T."/>
            <person name="Yua J.-Y."/>
            <person name="Lia J."/>
            <person name="Xua B."/>
            <person name="Chenc J."/>
            <person name="D'Auriad J.C."/>
            <person name="Huanga J.-P."/>
            <person name="Huanga S.-X."/>
        </authorList>
    </citation>
    <scope>NUCLEOTIDE SEQUENCE [LARGE SCALE GENOMIC DNA]</scope>
    <source>
        <strain evidence="3">cv. KIB-2019</strain>
    </source>
</reference>